<accession>A0A8S1YI25</accession>
<dbReference type="EMBL" id="CAJJDP010000156">
    <property type="protein sequence ID" value="CAD8211312.1"/>
    <property type="molecule type" value="Genomic_DNA"/>
</dbReference>
<dbReference type="Proteomes" id="UP000683925">
    <property type="component" value="Unassembled WGS sequence"/>
</dbReference>
<proteinExistence type="predicted"/>
<comment type="caution">
    <text evidence="1">The sequence shown here is derived from an EMBL/GenBank/DDBJ whole genome shotgun (WGS) entry which is preliminary data.</text>
</comment>
<dbReference type="AlphaFoldDB" id="A0A8S1YI25"/>
<protein>
    <submittedName>
        <fullName evidence="1">Uncharacterized protein</fullName>
    </submittedName>
</protein>
<gene>
    <name evidence="1" type="ORF">POCTA_138.1.T1540002</name>
</gene>
<name>A0A8S1YI25_PAROT</name>
<reference evidence="1" key="1">
    <citation type="submission" date="2021-01" db="EMBL/GenBank/DDBJ databases">
        <authorList>
            <consortium name="Genoscope - CEA"/>
            <person name="William W."/>
        </authorList>
    </citation>
    <scope>NUCLEOTIDE SEQUENCE</scope>
</reference>
<sequence>MRWLICVKIQQQLTLQKLPQYYHAYKDLKTLLLQKFFSQMSTYLLENNNSDKDIIEVDNCCLFIQEKL</sequence>
<keyword evidence="2" id="KW-1185">Reference proteome</keyword>
<evidence type="ECO:0000313" key="2">
    <source>
        <dbReference type="Proteomes" id="UP000683925"/>
    </source>
</evidence>
<evidence type="ECO:0000313" key="1">
    <source>
        <dbReference type="EMBL" id="CAD8211312.1"/>
    </source>
</evidence>
<organism evidence="1 2">
    <name type="scientific">Paramecium octaurelia</name>
    <dbReference type="NCBI Taxonomy" id="43137"/>
    <lineage>
        <taxon>Eukaryota</taxon>
        <taxon>Sar</taxon>
        <taxon>Alveolata</taxon>
        <taxon>Ciliophora</taxon>
        <taxon>Intramacronucleata</taxon>
        <taxon>Oligohymenophorea</taxon>
        <taxon>Peniculida</taxon>
        <taxon>Parameciidae</taxon>
        <taxon>Paramecium</taxon>
    </lineage>
</organism>